<organism evidence="2 3">
    <name type="scientific">Tanacetum coccineum</name>
    <dbReference type="NCBI Taxonomy" id="301880"/>
    <lineage>
        <taxon>Eukaryota</taxon>
        <taxon>Viridiplantae</taxon>
        <taxon>Streptophyta</taxon>
        <taxon>Embryophyta</taxon>
        <taxon>Tracheophyta</taxon>
        <taxon>Spermatophyta</taxon>
        <taxon>Magnoliopsida</taxon>
        <taxon>eudicotyledons</taxon>
        <taxon>Gunneridae</taxon>
        <taxon>Pentapetalae</taxon>
        <taxon>asterids</taxon>
        <taxon>campanulids</taxon>
        <taxon>Asterales</taxon>
        <taxon>Asteraceae</taxon>
        <taxon>Asteroideae</taxon>
        <taxon>Anthemideae</taxon>
        <taxon>Anthemidinae</taxon>
        <taxon>Tanacetum</taxon>
    </lineage>
</organism>
<dbReference type="Proteomes" id="UP001151760">
    <property type="component" value="Unassembled WGS sequence"/>
</dbReference>
<evidence type="ECO:0000313" key="3">
    <source>
        <dbReference type="Proteomes" id="UP001151760"/>
    </source>
</evidence>
<feature type="compositionally biased region" description="Polar residues" evidence="1">
    <location>
        <begin position="21"/>
        <end position="34"/>
    </location>
</feature>
<reference evidence="2" key="1">
    <citation type="journal article" date="2022" name="Int. J. Mol. Sci.">
        <title>Draft Genome of Tanacetum Coccineum: Genomic Comparison of Closely Related Tanacetum-Family Plants.</title>
        <authorList>
            <person name="Yamashiro T."/>
            <person name="Shiraishi A."/>
            <person name="Nakayama K."/>
            <person name="Satake H."/>
        </authorList>
    </citation>
    <scope>NUCLEOTIDE SEQUENCE</scope>
</reference>
<feature type="region of interest" description="Disordered" evidence="1">
    <location>
        <begin position="75"/>
        <end position="98"/>
    </location>
</feature>
<evidence type="ECO:0000313" key="2">
    <source>
        <dbReference type="EMBL" id="GJS91069.1"/>
    </source>
</evidence>
<sequence length="98" mass="11145">MHPEPDREVDDSMFTYGPKQFKTSKSNTQTSDYASCESNSSIETLKSVPKPAVNKPKAVSKPKIWFDAPIIEEYESDSDDEYVIQPSKEQERPSDSRI</sequence>
<feature type="region of interest" description="Disordered" evidence="1">
    <location>
        <begin position="1"/>
        <end position="34"/>
    </location>
</feature>
<keyword evidence="3" id="KW-1185">Reference proteome</keyword>
<feature type="compositionally biased region" description="Basic and acidic residues" evidence="1">
    <location>
        <begin position="88"/>
        <end position="98"/>
    </location>
</feature>
<evidence type="ECO:0000256" key="1">
    <source>
        <dbReference type="SAM" id="MobiDB-lite"/>
    </source>
</evidence>
<gene>
    <name evidence="2" type="ORF">Tco_0773705</name>
</gene>
<name>A0ABQ4ZLF8_9ASTR</name>
<accession>A0ABQ4ZLF8</accession>
<proteinExistence type="predicted"/>
<reference evidence="2" key="2">
    <citation type="submission" date="2022-01" db="EMBL/GenBank/DDBJ databases">
        <authorList>
            <person name="Yamashiro T."/>
            <person name="Shiraishi A."/>
            <person name="Satake H."/>
            <person name="Nakayama K."/>
        </authorList>
    </citation>
    <scope>NUCLEOTIDE SEQUENCE</scope>
</reference>
<dbReference type="EMBL" id="BQNB010011476">
    <property type="protein sequence ID" value="GJS91069.1"/>
    <property type="molecule type" value="Genomic_DNA"/>
</dbReference>
<feature type="non-terminal residue" evidence="2">
    <location>
        <position position="98"/>
    </location>
</feature>
<comment type="caution">
    <text evidence="2">The sequence shown here is derived from an EMBL/GenBank/DDBJ whole genome shotgun (WGS) entry which is preliminary data.</text>
</comment>
<protein>
    <submittedName>
        <fullName evidence="2">Uncharacterized protein</fullName>
    </submittedName>
</protein>